<feature type="compositionally biased region" description="Low complexity" evidence="1">
    <location>
        <begin position="6"/>
        <end position="21"/>
    </location>
</feature>
<organism evidence="2 3">
    <name type="scientific">Trichophyton interdigitale (strain MR816)</name>
    <dbReference type="NCBI Taxonomy" id="1215338"/>
    <lineage>
        <taxon>Eukaryota</taxon>
        <taxon>Fungi</taxon>
        <taxon>Dikarya</taxon>
        <taxon>Ascomycota</taxon>
        <taxon>Pezizomycotina</taxon>
        <taxon>Eurotiomycetes</taxon>
        <taxon>Eurotiomycetidae</taxon>
        <taxon>Onygenales</taxon>
        <taxon>Arthrodermataceae</taxon>
        <taxon>Trichophyton</taxon>
    </lineage>
</organism>
<evidence type="ECO:0000313" key="2">
    <source>
        <dbReference type="EMBL" id="KDB24769.1"/>
    </source>
</evidence>
<name>A0A059JAG3_TRIIM</name>
<dbReference type="STRING" id="1215338.A0A059JAG3"/>
<dbReference type="EMBL" id="AOKY01000242">
    <property type="protein sequence ID" value="KDB24769.1"/>
    <property type="molecule type" value="Genomic_DNA"/>
</dbReference>
<dbReference type="OMA" id="PYLPWAL"/>
<gene>
    <name evidence="2" type="ORF">H109_03401</name>
</gene>
<dbReference type="AlphaFoldDB" id="A0A059JAG3"/>
<keyword evidence="3" id="KW-1185">Reference proteome</keyword>
<feature type="region of interest" description="Disordered" evidence="1">
    <location>
        <begin position="1"/>
        <end position="126"/>
    </location>
</feature>
<comment type="caution">
    <text evidence="2">The sequence shown here is derived from an EMBL/GenBank/DDBJ whole genome shotgun (WGS) entry which is preliminary data.</text>
</comment>
<evidence type="ECO:0000313" key="3">
    <source>
        <dbReference type="Proteomes" id="UP000024533"/>
    </source>
</evidence>
<dbReference type="HOGENOM" id="CLU_052850_0_0_1"/>
<feature type="compositionally biased region" description="Basic and acidic residues" evidence="1">
    <location>
        <begin position="98"/>
        <end position="114"/>
    </location>
</feature>
<dbReference type="OrthoDB" id="5339332at2759"/>
<dbReference type="Proteomes" id="UP000024533">
    <property type="component" value="Unassembled WGS sequence"/>
</dbReference>
<protein>
    <submittedName>
        <fullName evidence="2">Uncharacterized protein</fullName>
    </submittedName>
</protein>
<sequence>MDSSSDRPSSLASIEHLSSSLPTPQPWANQSLSTFGTRGRLFNPALDDPTLSRRTTALRQLHGITRPPQRKHRQSASIASRASLSSQPVIVRTYSGGPERESTMSNRRSSDREQQTTNAPPARLPSVDEFGIEGILQSIEPNIQVTLDAIAEICGRSKLSLANEYGSHRPPLGEIRAPARTSDHGLLTVEEASSSTERLADDNVLVVGDDISTVDGHGRYSSTYDYLNPIPRPAGIFDFRNSLPQAWAETNTAQQQTESPRHNIRRELAPTHEETVPPSRNHPPVDKGRLPYLPWALDTRLESGDYNATGQSMMTRPVISAVHLDAQADRSYHLTEPDRPWPSTGAIADAPDYGEIPYTNGHKQKSHSRKSSVLDELQGFLSWVGKMSRPHGKPIQEVTSLVSAQEKLRDVLEKQNARLSQLPDD</sequence>
<feature type="compositionally biased region" description="Low complexity" evidence="1">
    <location>
        <begin position="75"/>
        <end position="86"/>
    </location>
</feature>
<accession>A0A059JAG3</accession>
<proteinExistence type="predicted"/>
<feature type="compositionally biased region" description="Polar residues" evidence="1">
    <location>
        <begin position="26"/>
        <end position="36"/>
    </location>
</feature>
<evidence type="ECO:0000256" key="1">
    <source>
        <dbReference type="SAM" id="MobiDB-lite"/>
    </source>
</evidence>
<reference evidence="2 3" key="1">
    <citation type="submission" date="2014-02" db="EMBL/GenBank/DDBJ databases">
        <title>The Genome Sequence of Trichophyton interdigitale MR816.</title>
        <authorList>
            <consortium name="The Broad Institute Genomics Platform"/>
            <person name="Cuomo C.A."/>
            <person name="White T.C."/>
            <person name="Graser Y."/>
            <person name="Martinez-Rossi N."/>
            <person name="Heitman J."/>
            <person name="Young S.K."/>
            <person name="Zeng Q."/>
            <person name="Gargeya S."/>
            <person name="Abouelleil A."/>
            <person name="Alvarado L."/>
            <person name="Chapman S.B."/>
            <person name="Gainer-Dewar J."/>
            <person name="Goldberg J."/>
            <person name="Griggs A."/>
            <person name="Gujja S."/>
            <person name="Hansen M."/>
            <person name="Howarth C."/>
            <person name="Imamovic A."/>
            <person name="Larimer J."/>
            <person name="Martinez D."/>
            <person name="Murphy C."/>
            <person name="Pearson M.D."/>
            <person name="Persinoti G."/>
            <person name="Poon T."/>
            <person name="Priest M."/>
            <person name="Roberts A.D."/>
            <person name="Saif S."/>
            <person name="Shea T.D."/>
            <person name="Sykes S.N."/>
            <person name="Wortman J."/>
            <person name="Nusbaum C."/>
            <person name="Birren B."/>
        </authorList>
    </citation>
    <scope>NUCLEOTIDE SEQUENCE [LARGE SCALE GENOMIC DNA]</scope>
    <source>
        <strain evidence="2 3">MR816</strain>
    </source>
</reference>